<dbReference type="InterPro" id="IPR014961">
    <property type="entry name" value="DUF1829"/>
</dbReference>
<dbReference type="Proteomes" id="UP000465035">
    <property type="component" value="Chromosome"/>
</dbReference>
<dbReference type="AlphaFoldDB" id="A0A6P1E5X4"/>
<evidence type="ECO:0000259" key="1">
    <source>
        <dbReference type="Pfam" id="PF08861"/>
    </source>
</evidence>
<protein>
    <submittedName>
        <fullName evidence="3">DUF1828 domain-containing protein</fullName>
    </submittedName>
</protein>
<proteinExistence type="predicted"/>
<feature type="domain" description="DUF1829" evidence="2">
    <location>
        <begin position="162"/>
        <end position="249"/>
    </location>
</feature>
<sequence>MITIDNLEKSVNDFNKKSITFSNTDQNYIRIDTPFFDRHNDAIILYASEVEGNVRLTDAGYILDDLESDGMFITRSRKRMTILKEQLKSYSVKFNEVTHELYVDANISDYPVKQNLLIQAMLFVNDMFMLSKERVSKLFVNDVAEFLTENDIRAYDGPNLIGISGMVLHYEFSIAGIRDIPDKLIRVLNTPHNEYYAKTVAMDVRQTVPVVKRKTDFYAFVNDEEAPVDDTIVNLFNSESITTVPFSKRNEFVKRLAE</sequence>
<dbReference type="Pfam" id="PF08862">
    <property type="entry name" value="DUF1829"/>
    <property type="match status" value="1"/>
</dbReference>
<gene>
    <name evidence="3" type="ORF">GQR93_11745</name>
</gene>
<dbReference type="RefSeq" id="WP_035444662.1">
    <property type="nucleotide sequence ID" value="NZ_CABKOL010000104.1"/>
</dbReference>
<dbReference type="InterPro" id="IPR014960">
    <property type="entry name" value="DUF1828"/>
</dbReference>
<evidence type="ECO:0000313" key="4">
    <source>
        <dbReference type="Proteomes" id="UP000465035"/>
    </source>
</evidence>
<dbReference type="EMBL" id="CP047121">
    <property type="protein sequence ID" value="QHB52816.1"/>
    <property type="molecule type" value="Genomic_DNA"/>
</dbReference>
<name>A0A6P1E5X4_LENHI</name>
<feature type="domain" description="DUF1828" evidence="1">
    <location>
        <begin position="33"/>
        <end position="124"/>
    </location>
</feature>
<reference evidence="3 4" key="1">
    <citation type="submission" date="2019-12" db="EMBL/GenBank/DDBJ databases">
        <title>Lactobacillus hilgardii FLUB.</title>
        <authorList>
            <person name="Gustaw K."/>
        </authorList>
    </citation>
    <scope>NUCLEOTIDE SEQUENCE [LARGE SCALE GENOMIC DNA]</scope>
    <source>
        <strain evidence="3 4">FLUB</strain>
    </source>
</reference>
<dbReference type="Pfam" id="PF08861">
    <property type="entry name" value="DUF1828"/>
    <property type="match status" value="1"/>
</dbReference>
<organism evidence="3 4">
    <name type="scientific">Lentilactobacillus hilgardii</name>
    <name type="common">Lactobacillus hilgardii</name>
    <dbReference type="NCBI Taxonomy" id="1588"/>
    <lineage>
        <taxon>Bacteria</taxon>
        <taxon>Bacillati</taxon>
        <taxon>Bacillota</taxon>
        <taxon>Bacilli</taxon>
        <taxon>Lactobacillales</taxon>
        <taxon>Lactobacillaceae</taxon>
        <taxon>Lentilactobacillus</taxon>
    </lineage>
</organism>
<evidence type="ECO:0000313" key="3">
    <source>
        <dbReference type="EMBL" id="QHB52816.1"/>
    </source>
</evidence>
<accession>A0A6P1E5X4</accession>
<dbReference type="GeneID" id="69059046"/>
<evidence type="ECO:0000259" key="2">
    <source>
        <dbReference type="Pfam" id="PF08862"/>
    </source>
</evidence>